<proteinExistence type="predicted"/>
<keyword evidence="2" id="KW-1185">Reference proteome</keyword>
<name>A0A810PY86_9FIRM</name>
<protein>
    <recommendedName>
        <fullName evidence="3">FeoB-associated Cys-rich membrane protein</fullName>
    </recommendedName>
</protein>
<organism evidence="1 2">
    <name type="scientific">Vescimonas fastidiosa</name>
    <dbReference type="NCBI Taxonomy" id="2714353"/>
    <lineage>
        <taxon>Bacteria</taxon>
        <taxon>Bacillati</taxon>
        <taxon>Bacillota</taxon>
        <taxon>Clostridia</taxon>
        <taxon>Eubacteriales</taxon>
        <taxon>Oscillospiraceae</taxon>
        <taxon>Vescimonas</taxon>
    </lineage>
</organism>
<dbReference type="AlphaFoldDB" id="A0A810PY86"/>
<reference evidence="1" key="1">
    <citation type="submission" date="2020-09" db="EMBL/GenBank/DDBJ databases">
        <title>New species isolated from human feces.</title>
        <authorList>
            <person name="Kitahara M."/>
            <person name="Shigeno Y."/>
            <person name="Shime M."/>
            <person name="Matsumoto Y."/>
            <person name="Nakamura S."/>
            <person name="Motooka D."/>
            <person name="Fukuoka S."/>
            <person name="Nishikawa H."/>
            <person name="Benno Y."/>
        </authorList>
    </citation>
    <scope>NUCLEOTIDE SEQUENCE</scope>
    <source>
        <strain evidence="1">MM35</strain>
    </source>
</reference>
<dbReference type="Pfam" id="PF12669">
    <property type="entry name" value="FeoB_associated"/>
    <property type="match status" value="1"/>
</dbReference>
<evidence type="ECO:0000313" key="1">
    <source>
        <dbReference type="EMBL" id="BCK78131.1"/>
    </source>
</evidence>
<sequence length="45" mass="4724">MNAWDWLLLAAVLVGAGFALAHLLKSKKSGCCGNCHSCGGCCERK</sequence>
<dbReference type="Proteomes" id="UP000681343">
    <property type="component" value="Chromosome"/>
</dbReference>
<dbReference type="KEGG" id="vfa:MM35RIKEN_03230"/>
<dbReference type="RefSeq" id="WP_212818678.1">
    <property type="nucleotide sequence ID" value="NZ_AP023415.1"/>
</dbReference>
<evidence type="ECO:0008006" key="3">
    <source>
        <dbReference type="Google" id="ProtNLM"/>
    </source>
</evidence>
<gene>
    <name evidence="1" type="ORF">MM35RIKEN_03230</name>
</gene>
<evidence type="ECO:0000313" key="2">
    <source>
        <dbReference type="Proteomes" id="UP000681343"/>
    </source>
</evidence>
<dbReference type="EMBL" id="AP023415">
    <property type="protein sequence ID" value="BCK78131.1"/>
    <property type="molecule type" value="Genomic_DNA"/>
</dbReference>
<accession>A0A810PY86</accession>